<reference evidence="1 2" key="1">
    <citation type="journal article" date="2018" name="Front. Plant Sci.">
        <title>Red Clover (Trifolium pratense) and Zigzag Clover (T. medium) - A Picture of Genomic Similarities and Differences.</title>
        <authorList>
            <person name="Dluhosova J."/>
            <person name="Istvanek J."/>
            <person name="Nedelnik J."/>
            <person name="Repkova J."/>
        </authorList>
    </citation>
    <scope>NUCLEOTIDE SEQUENCE [LARGE SCALE GENOMIC DNA]</scope>
    <source>
        <strain evidence="2">cv. 10/8</strain>
        <tissue evidence="1">Leaf</tissue>
    </source>
</reference>
<feature type="non-terminal residue" evidence="1">
    <location>
        <position position="1"/>
    </location>
</feature>
<dbReference type="EMBL" id="LXQA010624329">
    <property type="protein sequence ID" value="MCI62739.1"/>
    <property type="molecule type" value="Genomic_DNA"/>
</dbReference>
<comment type="caution">
    <text evidence="1">The sequence shown here is derived from an EMBL/GenBank/DDBJ whole genome shotgun (WGS) entry which is preliminary data.</text>
</comment>
<accession>A0A392TNK0</accession>
<evidence type="ECO:0000313" key="2">
    <source>
        <dbReference type="Proteomes" id="UP000265520"/>
    </source>
</evidence>
<organism evidence="1 2">
    <name type="scientific">Trifolium medium</name>
    <dbReference type="NCBI Taxonomy" id="97028"/>
    <lineage>
        <taxon>Eukaryota</taxon>
        <taxon>Viridiplantae</taxon>
        <taxon>Streptophyta</taxon>
        <taxon>Embryophyta</taxon>
        <taxon>Tracheophyta</taxon>
        <taxon>Spermatophyta</taxon>
        <taxon>Magnoliopsida</taxon>
        <taxon>eudicotyledons</taxon>
        <taxon>Gunneridae</taxon>
        <taxon>Pentapetalae</taxon>
        <taxon>rosids</taxon>
        <taxon>fabids</taxon>
        <taxon>Fabales</taxon>
        <taxon>Fabaceae</taxon>
        <taxon>Papilionoideae</taxon>
        <taxon>50 kb inversion clade</taxon>
        <taxon>NPAAA clade</taxon>
        <taxon>Hologalegina</taxon>
        <taxon>IRL clade</taxon>
        <taxon>Trifolieae</taxon>
        <taxon>Trifolium</taxon>
    </lineage>
</organism>
<proteinExistence type="predicted"/>
<keyword evidence="2" id="KW-1185">Reference proteome</keyword>
<sequence length="46" mass="4668">LSAAARFTSSLYDASRPAPAALGIDGASPIVVATSKPTYYLQGPSQ</sequence>
<dbReference type="AlphaFoldDB" id="A0A392TNK0"/>
<dbReference type="Proteomes" id="UP000265520">
    <property type="component" value="Unassembled WGS sequence"/>
</dbReference>
<name>A0A392TNK0_9FABA</name>
<feature type="non-terminal residue" evidence="1">
    <location>
        <position position="46"/>
    </location>
</feature>
<evidence type="ECO:0000313" key="1">
    <source>
        <dbReference type="EMBL" id="MCI62739.1"/>
    </source>
</evidence>
<protein>
    <submittedName>
        <fullName evidence="1">Uncharacterized protein</fullName>
    </submittedName>
</protein>